<dbReference type="PANTHER" id="PTHR43124:SF3">
    <property type="entry name" value="CHLORAMPHENICOL EFFLUX PUMP RV0191"/>
    <property type="match status" value="1"/>
</dbReference>
<dbReference type="Proteomes" id="UP000707535">
    <property type="component" value="Unassembled WGS sequence"/>
</dbReference>
<keyword evidence="6 7" id="KW-0472">Membrane</keyword>
<dbReference type="CDD" id="cd17324">
    <property type="entry name" value="MFS_NepI_like"/>
    <property type="match status" value="1"/>
</dbReference>
<evidence type="ECO:0000256" key="4">
    <source>
        <dbReference type="ARBA" id="ARBA00022692"/>
    </source>
</evidence>
<evidence type="ECO:0000256" key="2">
    <source>
        <dbReference type="ARBA" id="ARBA00022448"/>
    </source>
</evidence>
<dbReference type="SUPFAM" id="SSF103473">
    <property type="entry name" value="MFS general substrate transporter"/>
    <property type="match status" value="1"/>
</dbReference>
<dbReference type="Gene3D" id="1.20.1250.20">
    <property type="entry name" value="MFS general substrate transporter like domains"/>
    <property type="match status" value="1"/>
</dbReference>
<reference evidence="9" key="1">
    <citation type="journal article" date="2021" name="PeerJ">
        <title>Extensive microbial diversity within the chicken gut microbiome revealed by metagenomics and culture.</title>
        <authorList>
            <person name="Gilroy R."/>
            <person name="Ravi A."/>
            <person name="Getino M."/>
            <person name="Pursley I."/>
            <person name="Horton D.L."/>
            <person name="Alikhan N.F."/>
            <person name="Baker D."/>
            <person name="Gharbi K."/>
            <person name="Hall N."/>
            <person name="Watson M."/>
            <person name="Adriaenssens E.M."/>
            <person name="Foster-Nyarko E."/>
            <person name="Jarju S."/>
            <person name="Secka A."/>
            <person name="Antonio M."/>
            <person name="Oren A."/>
            <person name="Chaudhuri R.R."/>
            <person name="La Ragione R."/>
            <person name="Hildebrand F."/>
            <person name="Pallen M.J."/>
        </authorList>
    </citation>
    <scope>NUCLEOTIDE SEQUENCE</scope>
    <source>
        <strain evidence="9">CHK174-6876</strain>
    </source>
</reference>
<dbReference type="InterPro" id="IPR011701">
    <property type="entry name" value="MFS"/>
</dbReference>
<feature type="transmembrane region" description="Helical" evidence="7">
    <location>
        <begin position="329"/>
        <end position="353"/>
    </location>
</feature>
<dbReference type="PANTHER" id="PTHR43124">
    <property type="entry name" value="PURINE EFFLUX PUMP PBUE"/>
    <property type="match status" value="1"/>
</dbReference>
<feature type="transmembrane region" description="Helical" evidence="7">
    <location>
        <begin position="35"/>
        <end position="57"/>
    </location>
</feature>
<dbReference type="PROSITE" id="PS50850">
    <property type="entry name" value="MFS"/>
    <property type="match status" value="1"/>
</dbReference>
<proteinExistence type="predicted"/>
<keyword evidence="4 7" id="KW-0812">Transmembrane</keyword>
<feature type="transmembrane region" description="Helical" evidence="7">
    <location>
        <begin position="266"/>
        <end position="286"/>
    </location>
</feature>
<feature type="transmembrane region" description="Helical" evidence="7">
    <location>
        <begin position="69"/>
        <end position="91"/>
    </location>
</feature>
<reference evidence="9" key="2">
    <citation type="submission" date="2021-09" db="EMBL/GenBank/DDBJ databases">
        <authorList>
            <person name="Gilroy R."/>
        </authorList>
    </citation>
    <scope>NUCLEOTIDE SEQUENCE</scope>
    <source>
        <strain evidence="9">CHK174-6876</strain>
    </source>
</reference>
<sequence length="389" mass="42448">MKKFRIQSFVLILLAFVLGFSEFIIVGILDDIASQFSVNIAVVGYLVTIFALVYAVSTPIITSLIKSNLYRALLLLMGIFTLGNLLTAVAPNYSVLVISRVVTAIVSGAAISLAMTFATAIAPLERRAWLISWIFSGFSIASVFGVPLGTWISTTFGWRDTFYTITTFSVITFLLVIKYLPHDLEQQKASGIGAQFVIFKDPRILLSVVVAMFSLAGVYVFYTYLRPILSQTLGYSPSMITLMLTLYGIMSLFSNQYSGKIADNRGLKAMPTVYVVELLALVLMPLLLKSKFIGTVDVMLIGALMYLINSPVQLHILSVAEQDYPQSMVLASSLNSIFANFGISLGSAIGGIVVSNFGIQNVGVGGAFFTMITLIAVIMLNRTNKKYNK</sequence>
<feature type="transmembrane region" description="Helical" evidence="7">
    <location>
        <begin position="9"/>
        <end position="29"/>
    </location>
</feature>
<dbReference type="InterPro" id="IPR036259">
    <property type="entry name" value="MFS_trans_sf"/>
</dbReference>
<name>A0A921FB42_9LACO</name>
<protein>
    <submittedName>
        <fullName evidence="9">MFS transporter</fullName>
    </submittedName>
</protein>
<comment type="caution">
    <text evidence="9">The sequence shown here is derived from an EMBL/GenBank/DDBJ whole genome shotgun (WGS) entry which is preliminary data.</text>
</comment>
<evidence type="ECO:0000256" key="6">
    <source>
        <dbReference type="ARBA" id="ARBA00023136"/>
    </source>
</evidence>
<dbReference type="InterPro" id="IPR020846">
    <property type="entry name" value="MFS_dom"/>
</dbReference>
<evidence type="ECO:0000313" key="9">
    <source>
        <dbReference type="EMBL" id="HJE98389.1"/>
    </source>
</evidence>
<keyword evidence="5 7" id="KW-1133">Transmembrane helix</keyword>
<evidence type="ECO:0000313" key="10">
    <source>
        <dbReference type="Proteomes" id="UP000707535"/>
    </source>
</evidence>
<evidence type="ECO:0000256" key="3">
    <source>
        <dbReference type="ARBA" id="ARBA00022475"/>
    </source>
</evidence>
<feature type="transmembrane region" description="Helical" evidence="7">
    <location>
        <begin position="128"/>
        <end position="149"/>
    </location>
</feature>
<evidence type="ECO:0000259" key="8">
    <source>
        <dbReference type="PROSITE" id="PS50850"/>
    </source>
</evidence>
<comment type="subcellular location">
    <subcellularLocation>
        <location evidence="1">Cell membrane</location>
        <topology evidence="1">Multi-pass membrane protein</topology>
    </subcellularLocation>
</comment>
<feature type="transmembrane region" description="Helical" evidence="7">
    <location>
        <begin position="97"/>
        <end position="121"/>
    </location>
</feature>
<feature type="transmembrane region" description="Helical" evidence="7">
    <location>
        <begin position="359"/>
        <end position="380"/>
    </location>
</feature>
<evidence type="ECO:0000256" key="1">
    <source>
        <dbReference type="ARBA" id="ARBA00004651"/>
    </source>
</evidence>
<dbReference type="EMBL" id="DYXG01000125">
    <property type="protein sequence ID" value="HJE98389.1"/>
    <property type="molecule type" value="Genomic_DNA"/>
</dbReference>
<keyword evidence="3" id="KW-1003">Cell membrane</keyword>
<dbReference type="InterPro" id="IPR050189">
    <property type="entry name" value="MFS_Efflux_Transporters"/>
</dbReference>
<dbReference type="GO" id="GO:0005886">
    <property type="term" value="C:plasma membrane"/>
    <property type="evidence" value="ECO:0007669"/>
    <property type="project" value="UniProtKB-SubCell"/>
</dbReference>
<feature type="transmembrane region" description="Helical" evidence="7">
    <location>
        <begin position="161"/>
        <end position="180"/>
    </location>
</feature>
<gene>
    <name evidence="9" type="ORF">K8V00_12305</name>
</gene>
<dbReference type="Pfam" id="PF07690">
    <property type="entry name" value="MFS_1"/>
    <property type="match status" value="1"/>
</dbReference>
<feature type="domain" description="Major facilitator superfamily (MFS) profile" evidence="8">
    <location>
        <begin position="7"/>
        <end position="385"/>
    </location>
</feature>
<feature type="transmembrane region" description="Helical" evidence="7">
    <location>
        <begin position="234"/>
        <end position="254"/>
    </location>
</feature>
<organism evidence="9 10">
    <name type="scientific">Ligilactobacillus acidipiscis</name>
    <dbReference type="NCBI Taxonomy" id="89059"/>
    <lineage>
        <taxon>Bacteria</taxon>
        <taxon>Bacillati</taxon>
        <taxon>Bacillota</taxon>
        <taxon>Bacilli</taxon>
        <taxon>Lactobacillales</taxon>
        <taxon>Lactobacillaceae</taxon>
        <taxon>Ligilactobacillus</taxon>
    </lineage>
</organism>
<dbReference type="GO" id="GO:0022857">
    <property type="term" value="F:transmembrane transporter activity"/>
    <property type="evidence" value="ECO:0007669"/>
    <property type="project" value="InterPro"/>
</dbReference>
<dbReference type="AlphaFoldDB" id="A0A921FB42"/>
<accession>A0A921FB42</accession>
<evidence type="ECO:0000256" key="7">
    <source>
        <dbReference type="SAM" id="Phobius"/>
    </source>
</evidence>
<evidence type="ECO:0000256" key="5">
    <source>
        <dbReference type="ARBA" id="ARBA00022989"/>
    </source>
</evidence>
<feature type="transmembrane region" description="Helical" evidence="7">
    <location>
        <begin position="204"/>
        <end position="222"/>
    </location>
</feature>
<keyword evidence="2" id="KW-0813">Transport</keyword>